<reference evidence="1 2" key="1">
    <citation type="submission" date="2022-05" db="EMBL/GenBank/DDBJ databases">
        <title>Chromosome-level reference genomes for two strains of Caenorhabditis briggsae: an improved platform for comparative genomics.</title>
        <authorList>
            <person name="Stevens L."/>
            <person name="Andersen E.C."/>
        </authorList>
    </citation>
    <scope>NUCLEOTIDE SEQUENCE [LARGE SCALE GENOMIC DNA]</scope>
    <source>
        <strain evidence="1">QX1410_ONT</strain>
        <tissue evidence="1">Whole-organism</tissue>
    </source>
</reference>
<protein>
    <submittedName>
        <fullName evidence="1">Uncharacterized protein</fullName>
    </submittedName>
</protein>
<evidence type="ECO:0000313" key="1">
    <source>
        <dbReference type="EMBL" id="ULT85080.1"/>
    </source>
</evidence>
<dbReference type="AlphaFoldDB" id="A0AAE9CWJ4"/>
<name>A0AAE9CWJ4_CAEBR</name>
<dbReference type="EMBL" id="CP090896">
    <property type="protein sequence ID" value="ULT85080.1"/>
    <property type="molecule type" value="Genomic_DNA"/>
</dbReference>
<sequence>MPPQYLQLMTFQMKRQLENNLQMLSTAHSSDKRSYVDGISSENIVFIKRQPSLHLYRLTPQGGNIEVTSRKLVKTHHSELLLMYMIHRQPQMTDGKTTCNATTIFATDDVVFIK</sequence>
<evidence type="ECO:0000313" key="2">
    <source>
        <dbReference type="Proteomes" id="UP000827892"/>
    </source>
</evidence>
<accession>A0AAE9CWJ4</accession>
<proteinExistence type="predicted"/>
<dbReference type="Proteomes" id="UP000827892">
    <property type="component" value="Chromosome X"/>
</dbReference>
<gene>
    <name evidence="1" type="ORF">L3Y34_013640</name>
</gene>
<organism evidence="1 2">
    <name type="scientific">Caenorhabditis briggsae</name>
    <dbReference type="NCBI Taxonomy" id="6238"/>
    <lineage>
        <taxon>Eukaryota</taxon>
        <taxon>Metazoa</taxon>
        <taxon>Ecdysozoa</taxon>
        <taxon>Nematoda</taxon>
        <taxon>Chromadorea</taxon>
        <taxon>Rhabditida</taxon>
        <taxon>Rhabditina</taxon>
        <taxon>Rhabditomorpha</taxon>
        <taxon>Rhabditoidea</taxon>
        <taxon>Rhabditidae</taxon>
        <taxon>Peloderinae</taxon>
        <taxon>Caenorhabditis</taxon>
    </lineage>
</organism>